<dbReference type="Proteomes" id="UP000287144">
    <property type="component" value="Unassembled WGS sequence"/>
</dbReference>
<organism evidence="1 2">
    <name type="scientific">Fusarium oligoseptatum</name>
    <dbReference type="NCBI Taxonomy" id="2604345"/>
    <lineage>
        <taxon>Eukaryota</taxon>
        <taxon>Fungi</taxon>
        <taxon>Dikarya</taxon>
        <taxon>Ascomycota</taxon>
        <taxon>Pezizomycotina</taxon>
        <taxon>Sordariomycetes</taxon>
        <taxon>Hypocreomycetidae</taxon>
        <taxon>Hypocreales</taxon>
        <taxon>Nectriaceae</taxon>
        <taxon>Fusarium</taxon>
        <taxon>Fusarium solani species complex</taxon>
    </lineage>
</organism>
<evidence type="ECO:0000313" key="2">
    <source>
        <dbReference type="Proteomes" id="UP000287144"/>
    </source>
</evidence>
<dbReference type="EMBL" id="NKCK01000030">
    <property type="protein sequence ID" value="RSM09195.1"/>
    <property type="molecule type" value="Genomic_DNA"/>
</dbReference>
<accession>A0A428U4J9</accession>
<reference evidence="1 2" key="1">
    <citation type="submission" date="2017-06" db="EMBL/GenBank/DDBJ databases">
        <title>Comparative genomic analysis of Ambrosia Fusariam Clade fungi.</title>
        <authorList>
            <person name="Stajich J.E."/>
            <person name="Carrillo J."/>
            <person name="Kijimoto T."/>
            <person name="Eskalen A."/>
            <person name="O'Donnell K."/>
            <person name="Kasson M."/>
        </authorList>
    </citation>
    <scope>NUCLEOTIDE SEQUENCE [LARGE SCALE GENOMIC DNA]</scope>
    <source>
        <strain evidence="1 2">NRRL62579</strain>
    </source>
</reference>
<proteinExistence type="predicted"/>
<protein>
    <submittedName>
        <fullName evidence="1">Uncharacterized protein</fullName>
    </submittedName>
</protein>
<sequence length="103" mass="11903">MPLPLQRGGTTGLQYPREWLYDPSERASSRQAWLRHLSLEEPNIMTEDESGRPAVRSIAFPSPARNDDQYQSKTFIWVMKGKGRIVDFMRIHLADLPKFEGND</sequence>
<keyword evidence="2" id="KW-1185">Reference proteome</keyword>
<gene>
    <name evidence="1" type="ORF">CEP52_004228</name>
</gene>
<dbReference type="STRING" id="1325735.A0A428U4J9"/>
<evidence type="ECO:0000313" key="1">
    <source>
        <dbReference type="EMBL" id="RSM09195.1"/>
    </source>
</evidence>
<name>A0A428U4J9_9HYPO</name>
<dbReference type="AlphaFoldDB" id="A0A428U4J9"/>
<comment type="caution">
    <text evidence="1">The sequence shown here is derived from an EMBL/GenBank/DDBJ whole genome shotgun (WGS) entry which is preliminary data.</text>
</comment>